<evidence type="ECO:0000256" key="2">
    <source>
        <dbReference type="ARBA" id="ARBA00004766"/>
    </source>
</evidence>
<evidence type="ECO:0000256" key="18">
    <source>
        <dbReference type="RuleBase" id="RU004249"/>
    </source>
</evidence>
<evidence type="ECO:0000256" key="10">
    <source>
        <dbReference type="ARBA" id="ARBA00022741"/>
    </source>
</evidence>
<dbReference type="GO" id="GO:0009089">
    <property type="term" value="P:lysine biosynthetic process via diaminopimelate"/>
    <property type="evidence" value="ECO:0007669"/>
    <property type="project" value="UniProtKB-UniPathway"/>
</dbReference>
<dbReference type="CDD" id="cd04923">
    <property type="entry name" value="ACT_AK-LysC-DapG-like_2"/>
    <property type="match status" value="1"/>
</dbReference>
<evidence type="ECO:0000256" key="8">
    <source>
        <dbReference type="ARBA" id="ARBA00022605"/>
    </source>
</evidence>
<evidence type="ECO:0000256" key="12">
    <source>
        <dbReference type="ARBA" id="ARBA00022840"/>
    </source>
</evidence>
<keyword evidence="8 18" id="KW-0028">Amino-acid biosynthesis</keyword>
<protein>
    <recommendedName>
        <fullName evidence="7 17">Aspartokinase</fullName>
        <ecNumber evidence="6 17">2.7.2.4</ecNumber>
    </recommendedName>
</protein>
<keyword evidence="13" id="KW-0220">Diaminopimelate biosynthesis</keyword>
<dbReference type="GO" id="GO:0019877">
    <property type="term" value="P:diaminopimelate biosynthetic process"/>
    <property type="evidence" value="ECO:0007669"/>
    <property type="project" value="UniProtKB-KW"/>
</dbReference>
<evidence type="ECO:0000256" key="7">
    <source>
        <dbReference type="ARBA" id="ARBA00016273"/>
    </source>
</evidence>
<dbReference type="UniPathway" id="UPA00050">
    <property type="reaction ID" value="UER00461"/>
</dbReference>
<evidence type="ECO:0000256" key="11">
    <source>
        <dbReference type="ARBA" id="ARBA00022777"/>
    </source>
</evidence>
<keyword evidence="10 16" id="KW-0547">Nucleotide-binding</keyword>
<feature type="binding site" evidence="16">
    <location>
        <position position="245"/>
    </location>
    <ligand>
        <name>ATP</name>
        <dbReference type="ChEBI" id="CHEBI:30616"/>
    </ligand>
</feature>
<dbReference type="Gene3D" id="3.40.1160.10">
    <property type="entry name" value="Acetylglutamate kinase-like"/>
    <property type="match status" value="1"/>
</dbReference>
<gene>
    <name evidence="22" type="ORF">GPA10_28110</name>
</gene>
<keyword evidence="9 17" id="KW-0808">Transferase</keyword>
<dbReference type="NCBIfam" id="TIGR00657">
    <property type="entry name" value="asp_kinases"/>
    <property type="match status" value="1"/>
</dbReference>
<evidence type="ECO:0000259" key="20">
    <source>
        <dbReference type="Pfam" id="PF00696"/>
    </source>
</evidence>
<dbReference type="InterPro" id="IPR036393">
    <property type="entry name" value="AceGlu_kinase-like_sf"/>
</dbReference>
<dbReference type="GO" id="GO:0005829">
    <property type="term" value="C:cytosol"/>
    <property type="evidence" value="ECO:0007669"/>
    <property type="project" value="TreeGrafter"/>
</dbReference>
<comment type="pathway">
    <text evidence="3 18">Amino-acid biosynthesis; L-methionine biosynthesis via de novo pathway; L-homoserine from L-aspartate: step 1/3.</text>
</comment>
<dbReference type="PROSITE" id="PS00324">
    <property type="entry name" value="ASPARTOKINASE"/>
    <property type="match status" value="1"/>
</dbReference>
<comment type="pathway">
    <text evidence="2 18">Amino-acid biosynthesis; L-lysine biosynthesis via DAP pathway; (S)-tetrahydrodipicolinate from L-aspartate: step 1/4.</text>
</comment>
<dbReference type="EC" id="2.7.2.4" evidence="6 17"/>
<comment type="catalytic activity">
    <reaction evidence="15 17">
        <text>L-aspartate + ATP = 4-phospho-L-aspartate + ADP</text>
        <dbReference type="Rhea" id="RHEA:23776"/>
        <dbReference type="ChEBI" id="CHEBI:29991"/>
        <dbReference type="ChEBI" id="CHEBI:30616"/>
        <dbReference type="ChEBI" id="CHEBI:57535"/>
        <dbReference type="ChEBI" id="CHEBI:456216"/>
        <dbReference type="EC" id="2.7.2.4"/>
    </reaction>
</comment>
<evidence type="ECO:0000256" key="15">
    <source>
        <dbReference type="ARBA" id="ARBA00047872"/>
    </source>
</evidence>
<comment type="similarity">
    <text evidence="5 17">Belongs to the aspartokinase family.</text>
</comment>
<evidence type="ECO:0000259" key="21">
    <source>
        <dbReference type="Pfam" id="PF22468"/>
    </source>
</evidence>
<dbReference type="RefSeq" id="WP_157167940.1">
    <property type="nucleotide sequence ID" value="NZ_WPNZ01000017.1"/>
</dbReference>
<dbReference type="InterPro" id="IPR054352">
    <property type="entry name" value="ACT_Aspartokinase"/>
</dbReference>
<evidence type="ECO:0000256" key="17">
    <source>
        <dbReference type="RuleBase" id="RU003448"/>
    </source>
</evidence>
<dbReference type="Pfam" id="PF22468">
    <property type="entry name" value="ACT_9"/>
    <property type="match status" value="1"/>
</dbReference>
<evidence type="ECO:0000256" key="13">
    <source>
        <dbReference type="ARBA" id="ARBA00022915"/>
    </source>
</evidence>
<dbReference type="UniPathway" id="UPA00051">
    <property type="reaction ID" value="UER00462"/>
</dbReference>
<dbReference type="GO" id="GO:0009090">
    <property type="term" value="P:homoserine biosynthetic process"/>
    <property type="evidence" value="ECO:0007669"/>
    <property type="project" value="TreeGrafter"/>
</dbReference>
<evidence type="ECO:0000256" key="9">
    <source>
        <dbReference type="ARBA" id="ARBA00022679"/>
    </source>
</evidence>
<evidence type="ECO:0000256" key="19">
    <source>
        <dbReference type="SAM" id="MobiDB-lite"/>
    </source>
</evidence>
<keyword evidence="14" id="KW-0457">Lysine biosynthesis</keyword>
<dbReference type="InterPro" id="IPR001048">
    <property type="entry name" value="Asp/Glu/Uridylate_kinase"/>
</dbReference>
<dbReference type="InterPro" id="IPR045865">
    <property type="entry name" value="ACT-like_dom_sf"/>
</dbReference>
<feature type="binding site" evidence="16">
    <location>
        <position position="104"/>
    </location>
    <ligand>
        <name>substrate</name>
    </ligand>
</feature>
<dbReference type="GO" id="GO:0004072">
    <property type="term" value="F:aspartate kinase activity"/>
    <property type="evidence" value="ECO:0007669"/>
    <property type="project" value="UniProtKB-EC"/>
</dbReference>
<feature type="domain" description="Aspartokinase ACT" evidence="21">
    <location>
        <begin position="404"/>
        <end position="462"/>
    </location>
</feature>
<evidence type="ECO:0000256" key="3">
    <source>
        <dbReference type="ARBA" id="ARBA00004986"/>
    </source>
</evidence>
<keyword evidence="12 16" id="KW-0067">ATP-binding</keyword>
<evidence type="ECO:0000313" key="23">
    <source>
        <dbReference type="Proteomes" id="UP000483802"/>
    </source>
</evidence>
<dbReference type="GO" id="GO:0009088">
    <property type="term" value="P:threonine biosynthetic process"/>
    <property type="evidence" value="ECO:0007669"/>
    <property type="project" value="UniProtKB-UniPathway"/>
</dbReference>
<accession>A0A6L6X400</accession>
<dbReference type="UniPathway" id="UPA00034">
    <property type="reaction ID" value="UER00015"/>
</dbReference>
<evidence type="ECO:0000256" key="4">
    <source>
        <dbReference type="ARBA" id="ARBA00005139"/>
    </source>
</evidence>
<dbReference type="NCBIfam" id="NF005155">
    <property type="entry name" value="PRK06635.1-4"/>
    <property type="match status" value="1"/>
</dbReference>
<feature type="compositionally biased region" description="Polar residues" evidence="19">
    <location>
        <begin position="1"/>
        <end position="10"/>
    </location>
</feature>
<feature type="binding site" evidence="16">
    <location>
        <begin position="234"/>
        <end position="235"/>
    </location>
    <ligand>
        <name>ATP</name>
        <dbReference type="ChEBI" id="CHEBI:30616"/>
    </ligand>
</feature>
<proteinExistence type="inferred from homology"/>
<dbReference type="PIRSF" id="PIRSF000726">
    <property type="entry name" value="Asp_kin"/>
    <property type="match status" value="1"/>
</dbReference>
<evidence type="ECO:0000256" key="1">
    <source>
        <dbReference type="ARBA" id="ARBA00002843"/>
    </source>
</evidence>
<dbReference type="SUPFAM" id="SSF53633">
    <property type="entry name" value="Carbamate kinase-like"/>
    <property type="match status" value="1"/>
</dbReference>
<dbReference type="SUPFAM" id="SSF55021">
    <property type="entry name" value="ACT-like"/>
    <property type="match status" value="1"/>
</dbReference>
<evidence type="ECO:0000256" key="16">
    <source>
        <dbReference type="PIRSR" id="PIRSR000726-1"/>
    </source>
</evidence>
<feature type="compositionally biased region" description="Low complexity" evidence="19">
    <location>
        <begin position="36"/>
        <end position="47"/>
    </location>
</feature>
<reference evidence="22 23" key="1">
    <citation type="submission" date="2019-11" db="EMBL/GenBank/DDBJ databases">
        <title>Streptomyces typhae sp. nov., a novel endophytic actinomycete isolated from the root of cattail pollen (Typha angustifolia L.).</title>
        <authorList>
            <person name="Peng C."/>
        </authorList>
    </citation>
    <scope>NUCLEOTIDE SEQUENCE [LARGE SCALE GENOMIC DNA]</scope>
    <source>
        <strain evidence="23">p1417</strain>
    </source>
</reference>
<dbReference type="InterPro" id="IPR001341">
    <property type="entry name" value="Asp_kinase"/>
</dbReference>
<comment type="pathway">
    <text evidence="4 18">Amino-acid biosynthesis; L-threonine biosynthesis; L-threonine from L-aspartate: step 1/5.</text>
</comment>
<organism evidence="22 23">
    <name type="scientific">Streptomyces typhae</name>
    <dbReference type="NCBI Taxonomy" id="2681492"/>
    <lineage>
        <taxon>Bacteria</taxon>
        <taxon>Bacillati</taxon>
        <taxon>Actinomycetota</taxon>
        <taxon>Actinomycetes</taxon>
        <taxon>Kitasatosporales</taxon>
        <taxon>Streptomycetaceae</taxon>
        <taxon>Streptomyces</taxon>
    </lineage>
</organism>
<evidence type="ECO:0000313" key="22">
    <source>
        <dbReference type="EMBL" id="MVO88522.1"/>
    </source>
</evidence>
<dbReference type="Gene3D" id="3.30.2130.10">
    <property type="entry name" value="VC0802-like"/>
    <property type="match status" value="1"/>
</dbReference>
<keyword evidence="23" id="KW-1185">Reference proteome</keyword>
<dbReference type="Pfam" id="PF00696">
    <property type="entry name" value="AA_kinase"/>
    <property type="match status" value="1"/>
</dbReference>
<dbReference type="InterPro" id="IPR018042">
    <property type="entry name" value="Aspartate_kinase_CS"/>
</dbReference>
<dbReference type="Proteomes" id="UP000483802">
    <property type="component" value="Unassembled WGS sequence"/>
</dbReference>
<dbReference type="GO" id="GO:0005524">
    <property type="term" value="F:ATP binding"/>
    <property type="evidence" value="ECO:0007669"/>
    <property type="project" value="UniProtKB-KW"/>
</dbReference>
<comment type="function">
    <text evidence="1">Catalyzes the phosphorylation of the beta-carboxyl group of aspartic acid with ATP to yield 4-phospho-L-aspartate, which is involved in the branched biosynthetic pathway leading to the biosynthesis of amino acids lysine, threonine, isoleucine and methionine.</text>
</comment>
<dbReference type="AlphaFoldDB" id="A0A6L6X400"/>
<feature type="region of interest" description="Disordered" evidence="19">
    <location>
        <begin position="1"/>
        <end position="55"/>
    </location>
</feature>
<name>A0A6L6X400_9ACTN</name>
<dbReference type="PANTHER" id="PTHR21499:SF3">
    <property type="entry name" value="ASPARTOKINASE"/>
    <property type="match status" value="1"/>
</dbReference>
<dbReference type="PANTHER" id="PTHR21499">
    <property type="entry name" value="ASPARTATE KINASE"/>
    <property type="match status" value="1"/>
</dbReference>
<evidence type="ECO:0000256" key="6">
    <source>
        <dbReference type="ARBA" id="ARBA00013059"/>
    </source>
</evidence>
<feature type="domain" description="Aspartate/glutamate/uridylate kinase" evidence="20">
    <location>
        <begin position="60"/>
        <end position="290"/>
    </location>
</feature>
<feature type="binding site" evidence="16">
    <location>
        <position position="135"/>
    </location>
    <ligand>
        <name>substrate</name>
    </ligand>
</feature>
<dbReference type="InterPro" id="IPR005260">
    <property type="entry name" value="Asp_kin_monofn"/>
</dbReference>
<evidence type="ECO:0000256" key="14">
    <source>
        <dbReference type="ARBA" id="ARBA00023154"/>
    </source>
</evidence>
<dbReference type="EMBL" id="WPNZ01000017">
    <property type="protein sequence ID" value="MVO88522.1"/>
    <property type="molecule type" value="Genomic_DNA"/>
</dbReference>
<feature type="binding site" evidence="16">
    <location>
        <begin position="64"/>
        <end position="67"/>
    </location>
    <ligand>
        <name>ATP</name>
        <dbReference type="ChEBI" id="CHEBI:30616"/>
    </ligand>
</feature>
<evidence type="ECO:0000256" key="5">
    <source>
        <dbReference type="ARBA" id="ARBA00010122"/>
    </source>
</evidence>
<keyword evidence="11 17" id="KW-0418">Kinase</keyword>
<comment type="caution">
    <text evidence="22">The sequence shown here is derived from an EMBL/GenBank/DDBJ whole genome shotgun (WGS) entry which is preliminary data.</text>
</comment>
<sequence>MTSGQASGHASGQAPGHASGRISGQVSGEAAGEVAGLPLTGPAPGCGTATGAGQGRRRGLVVHKYGGSSLATPQQVRRAAARISAARARGERVVVVVSAQGDTTDHLLARAAAFTGAAPPGSALRESDQLLATGEIASAALTAMALHGHGTPAVSLTGGQAGLRVRGRHGAGLVDRLDPGRILDLLDAGTVPVVAGFQGVDARGETVTLGRGGSDTTAVALAAGLNAERCLIHTDVPGVFSADPRVVAAPRLLPRVPVDVMAEMAFTGARVLHSRAVELAALHHVPTLVLSSATEGPGTVITGICGPALETAPAVTAITHDADVVRVLLRCADTGRDLAPDVLGILARYALPVDLVARSGPAEEEFRMGFATRRGDFAAARPALASLALAHGGELRVDEQVAKVTVVGTGLANRPESTARMLSALARAGIATTWILTSQIRASALIPQKRLEEAVRVLHTAFALDVGEQAEQAEQTGQAEQAEQG</sequence>